<organism evidence="2 3">
    <name type="scientific">Agarivorans aestuarii</name>
    <dbReference type="NCBI Taxonomy" id="1563703"/>
    <lineage>
        <taxon>Bacteria</taxon>
        <taxon>Pseudomonadati</taxon>
        <taxon>Pseudomonadota</taxon>
        <taxon>Gammaproteobacteria</taxon>
        <taxon>Alteromonadales</taxon>
        <taxon>Alteromonadaceae</taxon>
        <taxon>Agarivorans</taxon>
    </lineage>
</organism>
<dbReference type="RefSeq" id="WP_329774017.1">
    <property type="nucleotide sequence ID" value="NZ_JAYDYW010000004.1"/>
</dbReference>
<dbReference type="EC" id="1.1.1.290" evidence="2"/>
<gene>
    <name evidence="2" type="ORF">SNR37_001990</name>
</gene>
<evidence type="ECO:0000313" key="3">
    <source>
        <dbReference type="Proteomes" id="UP001310248"/>
    </source>
</evidence>
<comment type="caution">
    <text evidence="2">The sequence shown here is derived from an EMBL/GenBank/DDBJ whole genome shotgun (WGS) entry which is preliminary data.</text>
</comment>
<feature type="domain" description="NAD(P)-binding" evidence="1">
    <location>
        <begin position="11"/>
        <end position="174"/>
    </location>
</feature>
<evidence type="ECO:0000259" key="1">
    <source>
        <dbReference type="Pfam" id="PF13460"/>
    </source>
</evidence>
<dbReference type="PANTHER" id="PTHR48079">
    <property type="entry name" value="PROTEIN YEEZ"/>
    <property type="match status" value="1"/>
</dbReference>
<name>A0ABU7FZI8_9ALTE</name>
<dbReference type="GO" id="GO:0033711">
    <property type="term" value="F:4-phosphoerythronate dehydrogenase activity"/>
    <property type="evidence" value="ECO:0007669"/>
    <property type="project" value="UniProtKB-EC"/>
</dbReference>
<dbReference type="Gene3D" id="3.40.50.720">
    <property type="entry name" value="NAD(P)-binding Rossmann-like Domain"/>
    <property type="match status" value="1"/>
</dbReference>
<evidence type="ECO:0000313" key="2">
    <source>
        <dbReference type="EMBL" id="MEE1672588.1"/>
    </source>
</evidence>
<reference evidence="3" key="1">
    <citation type="submission" date="2023-07" db="EMBL/GenBank/DDBJ databases">
        <title>Draft genome sequence of Agarivorans aestuarii strain ZMCS4, a CAZymes producing bacteria isolated from the marine brown algae Clodostephus spongiosus.</title>
        <authorList>
            <person name="Lorente B."/>
            <person name="Cabral C."/>
            <person name="Frias J."/>
            <person name="Faria J."/>
            <person name="Toubarro D."/>
        </authorList>
    </citation>
    <scope>NUCLEOTIDE SEQUENCE [LARGE SCALE GENOMIC DNA]</scope>
    <source>
        <strain evidence="3">ZMCS4</strain>
    </source>
</reference>
<keyword evidence="2" id="KW-0560">Oxidoreductase</keyword>
<proteinExistence type="predicted"/>
<dbReference type="CDD" id="cd05266">
    <property type="entry name" value="SDR_a4"/>
    <property type="match status" value="1"/>
</dbReference>
<sequence length="277" mass="30088">MIKRISIVGCGWLGMPLAKSLLEQGYHVLGSKRHSEELAELSAAGVEAYRLELDPQVESNNIAALLKSDLLIVNVPPGRKTNTAEFHIAQIANLLAAAKQQGPKKVLFVSSTSVYGPMQGVVDESSPRLPETTSGKALKQIEDDLLKDADLQASVLRFSGLVGGQRKPGRFLSGKTVSGPNSPINIIHRSDCIEIISQIIKRDCWGETFNASADLHPTKQSFYQLAAEQLGLPAPNFVDGAASNKVIANNKLKASLNFQFTYPDPMAWLRDNIQEAE</sequence>
<dbReference type="SUPFAM" id="SSF51735">
    <property type="entry name" value="NAD(P)-binding Rossmann-fold domains"/>
    <property type="match status" value="1"/>
</dbReference>
<dbReference type="EMBL" id="JAYDYW010000004">
    <property type="protein sequence ID" value="MEE1672588.1"/>
    <property type="molecule type" value="Genomic_DNA"/>
</dbReference>
<dbReference type="InterPro" id="IPR051783">
    <property type="entry name" value="NAD(P)-dependent_oxidoreduct"/>
</dbReference>
<dbReference type="Proteomes" id="UP001310248">
    <property type="component" value="Unassembled WGS sequence"/>
</dbReference>
<dbReference type="Pfam" id="PF13460">
    <property type="entry name" value="NAD_binding_10"/>
    <property type="match status" value="1"/>
</dbReference>
<dbReference type="InterPro" id="IPR036291">
    <property type="entry name" value="NAD(P)-bd_dom_sf"/>
</dbReference>
<dbReference type="InterPro" id="IPR016040">
    <property type="entry name" value="NAD(P)-bd_dom"/>
</dbReference>
<accession>A0ABU7FZI8</accession>
<protein>
    <submittedName>
        <fullName evidence="2">SDR family oxidoreductase</fullName>
        <ecNumber evidence="2">1.1.1.290</ecNumber>
    </submittedName>
</protein>
<keyword evidence="3" id="KW-1185">Reference proteome</keyword>
<dbReference type="PANTHER" id="PTHR48079:SF6">
    <property type="entry name" value="NAD(P)-BINDING DOMAIN-CONTAINING PROTEIN-RELATED"/>
    <property type="match status" value="1"/>
</dbReference>